<organism evidence="2 3">
    <name type="scientific">Clohesyomyces aquaticus</name>
    <dbReference type="NCBI Taxonomy" id="1231657"/>
    <lineage>
        <taxon>Eukaryota</taxon>
        <taxon>Fungi</taxon>
        <taxon>Dikarya</taxon>
        <taxon>Ascomycota</taxon>
        <taxon>Pezizomycotina</taxon>
        <taxon>Dothideomycetes</taxon>
        <taxon>Pleosporomycetidae</taxon>
        <taxon>Pleosporales</taxon>
        <taxon>Lindgomycetaceae</taxon>
        <taxon>Clohesyomyces</taxon>
    </lineage>
</organism>
<keyword evidence="3" id="KW-1185">Reference proteome</keyword>
<dbReference type="EMBL" id="MCFA01000020">
    <property type="protein sequence ID" value="ORY16120.1"/>
    <property type="molecule type" value="Genomic_DNA"/>
</dbReference>
<evidence type="ECO:0000313" key="2">
    <source>
        <dbReference type="EMBL" id="ORY16120.1"/>
    </source>
</evidence>
<feature type="compositionally biased region" description="Basic and acidic residues" evidence="1">
    <location>
        <begin position="81"/>
        <end position="99"/>
    </location>
</feature>
<evidence type="ECO:0000256" key="1">
    <source>
        <dbReference type="SAM" id="MobiDB-lite"/>
    </source>
</evidence>
<sequence length="181" mass="20119">MAAFATLRRGDFLYASVLFANGGNDNHHPRATVPHLTALLRPDRKSKYQIPPESSKDQVTIMACLRQGIRTLQRLEMEMKREWEGESQKLKKAAEEKSVGPHRSKHRAAPGKPRSTPTPKKSSQYVKSGPASTPTPTKRSRYIKQEPSDEYATQDGYAIPQNGIAFGGTYDIMCPTASSVF</sequence>
<dbReference type="OrthoDB" id="4121058at2759"/>
<reference evidence="2 3" key="1">
    <citation type="submission" date="2016-07" db="EMBL/GenBank/DDBJ databases">
        <title>Pervasive Adenine N6-methylation of Active Genes in Fungi.</title>
        <authorList>
            <consortium name="DOE Joint Genome Institute"/>
            <person name="Mondo S.J."/>
            <person name="Dannebaum R.O."/>
            <person name="Kuo R.C."/>
            <person name="Labutti K."/>
            <person name="Haridas S."/>
            <person name="Kuo A."/>
            <person name="Salamov A."/>
            <person name="Ahrendt S.R."/>
            <person name="Lipzen A."/>
            <person name="Sullivan W."/>
            <person name="Andreopoulos W.B."/>
            <person name="Clum A."/>
            <person name="Lindquist E."/>
            <person name="Daum C."/>
            <person name="Ramamoorthy G.K."/>
            <person name="Gryganskyi A."/>
            <person name="Culley D."/>
            <person name="Magnuson J.K."/>
            <person name="James T.Y."/>
            <person name="O'Malley M.A."/>
            <person name="Stajich J.E."/>
            <person name="Spatafora J.W."/>
            <person name="Visel A."/>
            <person name="Grigoriev I.V."/>
        </authorList>
    </citation>
    <scope>NUCLEOTIDE SEQUENCE [LARGE SCALE GENOMIC DNA]</scope>
    <source>
        <strain evidence="2 3">CBS 115471</strain>
    </source>
</reference>
<name>A0A1Y2A142_9PLEO</name>
<comment type="caution">
    <text evidence="2">The sequence shown here is derived from an EMBL/GenBank/DDBJ whole genome shotgun (WGS) entry which is preliminary data.</text>
</comment>
<protein>
    <submittedName>
        <fullName evidence="2">Uncharacterized protein</fullName>
    </submittedName>
</protein>
<feature type="compositionally biased region" description="Basic residues" evidence="1">
    <location>
        <begin position="100"/>
        <end position="109"/>
    </location>
</feature>
<evidence type="ECO:0000313" key="3">
    <source>
        <dbReference type="Proteomes" id="UP000193144"/>
    </source>
</evidence>
<proteinExistence type="predicted"/>
<dbReference type="AlphaFoldDB" id="A0A1Y2A142"/>
<accession>A0A1Y2A142</accession>
<feature type="compositionally biased region" description="Polar residues" evidence="1">
    <location>
        <begin position="115"/>
        <end position="137"/>
    </location>
</feature>
<gene>
    <name evidence="2" type="ORF">BCR34DRAFT_584578</name>
</gene>
<dbReference type="Proteomes" id="UP000193144">
    <property type="component" value="Unassembled WGS sequence"/>
</dbReference>
<feature type="region of interest" description="Disordered" evidence="1">
    <location>
        <begin position="81"/>
        <end position="155"/>
    </location>
</feature>